<dbReference type="Gene3D" id="3.40.50.150">
    <property type="entry name" value="Vaccinia Virus protein VP39"/>
    <property type="match status" value="1"/>
</dbReference>
<dbReference type="EMBL" id="BMYU01000008">
    <property type="protein sequence ID" value="GGX49140.1"/>
    <property type="molecule type" value="Genomic_DNA"/>
</dbReference>
<proteinExistence type="predicted"/>
<dbReference type="SUPFAM" id="SSF53335">
    <property type="entry name" value="S-adenosyl-L-methionine-dependent methyltransferases"/>
    <property type="match status" value="1"/>
</dbReference>
<dbReference type="PANTHER" id="PTHR40036:SF1">
    <property type="entry name" value="MACROCIN O-METHYLTRANSFERASE"/>
    <property type="match status" value="1"/>
</dbReference>
<accession>A0ABQ2Y370</accession>
<protein>
    <recommendedName>
        <fullName evidence="3">Macrocin-O-methyltransferase TylF</fullName>
    </recommendedName>
</protein>
<sequence length="250" mass="28330">MKTELGESLNRSQTEQEIDQQLFALRDQIVPAMGPHWNLHSNLFVKRITLSRILYFQRLYQLQLDVPGVICEFGVQWGASLALLSNLRAIMEPFNYSRKLIGFDTFEGFADVHAKDGNAVAKGDYASMPGYEQQLAEILALHEGLAPIPHIRKFELVKGDASQTTPAWLAQNPHAIISMAIFDMDVYQPTRDVLQAILPRLVKGSVLVFDELNCPRFPGETLAVMEVLGLNRLRLQRDPHQPYCAWAVWE</sequence>
<keyword evidence="2" id="KW-1185">Reference proteome</keyword>
<dbReference type="InterPro" id="IPR029063">
    <property type="entry name" value="SAM-dependent_MTases_sf"/>
</dbReference>
<dbReference type="InterPro" id="IPR008884">
    <property type="entry name" value="TylF_MeTrfase"/>
</dbReference>
<organism evidence="1 2">
    <name type="scientific">Undibacterium squillarum</name>
    <dbReference type="NCBI Taxonomy" id="1131567"/>
    <lineage>
        <taxon>Bacteria</taxon>
        <taxon>Pseudomonadati</taxon>
        <taxon>Pseudomonadota</taxon>
        <taxon>Betaproteobacteria</taxon>
        <taxon>Burkholderiales</taxon>
        <taxon>Oxalobacteraceae</taxon>
        <taxon>Undibacterium</taxon>
    </lineage>
</organism>
<dbReference type="Pfam" id="PF13578">
    <property type="entry name" value="Methyltransf_24"/>
    <property type="match status" value="1"/>
</dbReference>
<dbReference type="Proteomes" id="UP000653343">
    <property type="component" value="Unassembled WGS sequence"/>
</dbReference>
<gene>
    <name evidence="1" type="ORF">GCM10010946_29730</name>
</gene>
<comment type="caution">
    <text evidence="1">The sequence shown here is derived from an EMBL/GenBank/DDBJ whole genome shotgun (WGS) entry which is preliminary data.</text>
</comment>
<evidence type="ECO:0000313" key="2">
    <source>
        <dbReference type="Proteomes" id="UP000653343"/>
    </source>
</evidence>
<dbReference type="RefSeq" id="WP_189358009.1">
    <property type="nucleotide sequence ID" value="NZ_BMYU01000008.1"/>
</dbReference>
<evidence type="ECO:0000313" key="1">
    <source>
        <dbReference type="EMBL" id="GGX49140.1"/>
    </source>
</evidence>
<evidence type="ECO:0008006" key="3">
    <source>
        <dbReference type="Google" id="ProtNLM"/>
    </source>
</evidence>
<dbReference type="PANTHER" id="PTHR40036">
    <property type="entry name" value="MACROCIN O-METHYLTRANSFERASE"/>
    <property type="match status" value="1"/>
</dbReference>
<reference evidence="2" key="1">
    <citation type="journal article" date="2019" name="Int. J. Syst. Evol. Microbiol.">
        <title>The Global Catalogue of Microorganisms (GCM) 10K type strain sequencing project: providing services to taxonomists for standard genome sequencing and annotation.</title>
        <authorList>
            <consortium name="The Broad Institute Genomics Platform"/>
            <consortium name="The Broad Institute Genome Sequencing Center for Infectious Disease"/>
            <person name="Wu L."/>
            <person name="Ma J."/>
        </authorList>
    </citation>
    <scope>NUCLEOTIDE SEQUENCE [LARGE SCALE GENOMIC DNA]</scope>
    <source>
        <strain evidence="2">KCTC 23917</strain>
    </source>
</reference>
<name>A0ABQ2Y370_9BURK</name>